<sequence length="66" mass="7518">MVTSTAIRLVAAAYQSARSNRHPPQRPLQFRRRRALFLIEPRGRDASLQADGTFSLWTVAGRKRLP</sequence>
<reference evidence="1 2" key="1">
    <citation type="journal article" date="2019" name="Int. J. Syst. Evol. Microbiol.">
        <title>Thermogemmatispora aurantia sp. nov. and Thermogemmatispora argillosa sp. nov., within the class Ktedonobacteria, and emended description of the genus Thermogemmatispora.</title>
        <authorList>
            <person name="Zheng Y."/>
            <person name="Wang C.M."/>
            <person name="Sakai Y."/>
            <person name="Abe K."/>
            <person name="Yokota A."/>
            <person name="Yabe S."/>
        </authorList>
    </citation>
    <scope>NUCLEOTIDE SEQUENCE [LARGE SCALE GENOMIC DNA]</scope>
    <source>
        <strain evidence="1 2">A1-2</strain>
    </source>
</reference>
<comment type="caution">
    <text evidence="1">The sequence shown here is derived from an EMBL/GenBank/DDBJ whole genome shotgun (WGS) entry which is preliminary data.</text>
</comment>
<evidence type="ECO:0000313" key="1">
    <source>
        <dbReference type="EMBL" id="GER82890.1"/>
    </source>
</evidence>
<keyword evidence="2" id="KW-1185">Reference proteome</keyword>
<evidence type="ECO:0000313" key="2">
    <source>
        <dbReference type="Proteomes" id="UP000334820"/>
    </source>
</evidence>
<dbReference type="Proteomes" id="UP000334820">
    <property type="component" value="Unassembled WGS sequence"/>
</dbReference>
<accession>A0A5J4K882</accession>
<dbReference type="EMBL" id="BKZV01000002">
    <property type="protein sequence ID" value="GER82890.1"/>
    <property type="molecule type" value="Genomic_DNA"/>
</dbReference>
<organism evidence="1 2">
    <name type="scientific">Thermogemmatispora aurantia</name>
    <dbReference type="NCBI Taxonomy" id="2045279"/>
    <lineage>
        <taxon>Bacteria</taxon>
        <taxon>Bacillati</taxon>
        <taxon>Chloroflexota</taxon>
        <taxon>Ktedonobacteria</taxon>
        <taxon>Thermogemmatisporales</taxon>
        <taxon>Thermogemmatisporaceae</taxon>
        <taxon>Thermogemmatispora</taxon>
    </lineage>
</organism>
<protein>
    <submittedName>
        <fullName evidence="1">Uncharacterized protein</fullName>
    </submittedName>
</protein>
<proteinExistence type="predicted"/>
<name>A0A5J4K882_9CHLR</name>
<gene>
    <name evidence="1" type="ORF">KTAU_15270</name>
</gene>
<dbReference type="AlphaFoldDB" id="A0A5J4K882"/>
<dbReference type="RefSeq" id="WP_151727730.1">
    <property type="nucleotide sequence ID" value="NZ_BKZV01000002.1"/>
</dbReference>